<dbReference type="EMBL" id="JARBHB010000003">
    <property type="protein sequence ID" value="KAJ8888035.1"/>
    <property type="molecule type" value="Genomic_DNA"/>
</dbReference>
<name>A0ABQ9HUR3_9NEOP</name>
<evidence type="ECO:0000256" key="1">
    <source>
        <dbReference type="SAM" id="MobiDB-lite"/>
    </source>
</evidence>
<keyword evidence="3" id="KW-1185">Reference proteome</keyword>
<evidence type="ECO:0000313" key="3">
    <source>
        <dbReference type="Proteomes" id="UP001159363"/>
    </source>
</evidence>
<proteinExistence type="predicted"/>
<comment type="caution">
    <text evidence="2">The sequence shown here is derived from an EMBL/GenBank/DDBJ whole genome shotgun (WGS) entry which is preliminary data.</text>
</comment>
<accession>A0ABQ9HUR3</accession>
<organism evidence="2 3">
    <name type="scientific">Dryococelus australis</name>
    <dbReference type="NCBI Taxonomy" id="614101"/>
    <lineage>
        <taxon>Eukaryota</taxon>
        <taxon>Metazoa</taxon>
        <taxon>Ecdysozoa</taxon>
        <taxon>Arthropoda</taxon>
        <taxon>Hexapoda</taxon>
        <taxon>Insecta</taxon>
        <taxon>Pterygota</taxon>
        <taxon>Neoptera</taxon>
        <taxon>Polyneoptera</taxon>
        <taxon>Phasmatodea</taxon>
        <taxon>Verophasmatodea</taxon>
        <taxon>Anareolatae</taxon>
        <taxon>Phasmatidae</taxon>
        <taxon>Eurycanthinae</taxon>
        <taxon>Dryococelus</taxon>
    </lineage>
</organism>
<protein>
    <submittedName>
        <fullName evidence="2">Uncharacterized protein</fullName>
    </submittedName>
</protein>
<feature type="region of interest" description="Disordered" evidence="1">
    <location>
        <begin position="66"/>
        <end position="95"/>
    </location>
</feature>
<sequence length="578" mass="62567">MLAFPTSMLGSPLVDDRPIMNVVKYKVVSGVVWTNVTMNVAPRLVPGDSEELVSALTREMKLHDASSACGRSSEDVTPYRRRSRHAANCAAPPPLTPPHQYTLEMSIAPPPGFLERAEPGRLASVLWASRVVVQRVPRSFAKSAVDLLDGKQRYERNCTRNEIPRHFIGTFQIYGGANLNTEHLEQLLRNGGGGGGHLCRSHPTCHKVTPAYDIKPPFRCARRWLDYSPTTKVNRVRFSAGSPLYFRTSPSCKTMALVGGFSRRSSFLPRSFIPYSLAVTTPLLKAARLIHCDGFGKCSHTCGIVGTELSYLCSKVLSVLSPMASGAAYPLSQALNFGDCTLPFHPGQVSWPLLPQIKRCSTATSGSAKAVVSALQSGIPALLSPASHTDRLIDISPYRKALLTAWGRGVRGRGDRGVEILKHLPAYRESSYLGVAQVTGGGVVTNTGSERHLPVVFGRESPPCCPGLRRRWSGVYTIAILRSALDNPASLLVSLCTTAGYDPANRLYFPPHLVDLNCHLVGTAELVISSRVLTSVQFTVNSVIVSVNVSDTLVHSFIGARTAVARSDVGILLLLHVA</sequence>
<reference evidence="2 3" key="1">
    <citation type="submission" date="2023-02" db="EMBL/GenBank/DDBJ databases">
        <title>LHISI_Scaffold_Assembly.</title>
        <authorList>
            <person name="Stuart O.P."/>
            <person name="Cleave R."/>
            <person name="Magrath M.J.L."/>
            <person name="Mikheyev A.S."/>
        </authorList>
    </citation>
    <scope>NUCLEOTIDE SEQUENCE [LARGE SCALE GENOMIC DNA]</scope>
    <source>
        <strain evidence="2">Daus_M_001</strain>
        <tissue evidence="2">Leg muscle</tissue>
    </source>
</reference>
<evidence type="ECO:0000313" key="2">
    <source>
        <dbReference type="EMBL" id="KAJ8888035.1"/>
    </source>
</evidence>
<dbReference type="Proteomes" id="UP001159363">
    <property type="component" value="Chromosome 3"/>
</dbReference>
<gene>
    <name evidence="2" type="ORF">PR048_007520</name>
</gene>